<dbReference type="RefSeq" id="XP_018296229.1">
    <property type="nucleotide sequence ID" value="XM_018443565.1"/>
</dbReference>
<dbReference type="GO" id="GO:0005096">
    <property type="term" value="F:GTPase activator activity"/>
    <property type="evidence" value="ECO:0007669"/>
    <property type="project" value="InterPro"/>
</dbReference>
<dbReference type="Proteomes" id="UP000077315">
    <property type="component" value="Unassembled WGS sequence"/>
</dbReference>
<evidence type="ECO:0000256" key="4">
    <source>
        <dbReference type="ARBA" id="ARBA00022833"/>
    </source>
</evidence>
<name>A0A167PM02_PHYB8</name>
<feature type="coiled-coil region" evidence="7">
    <location>
        <begin position="126"/>
        <end position="160"/>
    </location>
</feature>
<feature type="region of interest" description="Disordered" evidence="8">
    <location>
        <begin position="459"/>
        <end position="490"/>
    </location>
</feature>
<evidence type="ECO:0000259" key="11">
    <source>
        <dbReference type="PROSITE" id="PS51778"/>
    </source>
</evidence>
<dbReference type="OrthoDB" id="10070851at2759"/>
<evidence type="ECO:0000256" key="3">
    <source>
        <dbReference type="ARBA" id="ARBA00022723"/>
    </source>
</evidence>
<dbReference type="STRING" id="763407.A0A167PM02"/>
<evidence type="ECO:0000256" key="1">
    <source>
        <dbReference type="ARBA" id="ARBA00004370"/>
    </source>
</evidence>
<evidence type="ECO:0000256" key="7">
    <source>
        <dbReference type="SAM" id="Coils"/>
    </source>
</evidence>
<keyword evidence="5 9" id="KW-1133">Transmembrane helix</keyword>
<keyword evidence="6 9" id="KW-0472">Membrane</keyword>
<evidence type="ECO:0000259" key="10">
    <source>
        <dbReference type="PROSITE" id="PS50003"/>
    </source>
</evidence>
<dbReference type="Gene3D" id="2.30.29.30">
    <property type="entry name" value="Pleckstrin-homology domain (PH domain)/Phosphotyrosine-binding domain (PTB)"/>
    <property type="match status" value="1"/>
</dbReference>
<accession>A0A167PM02</accession>
<evidence type="ECO:0000313" key="12">
    <source>
        <dbReference type="EMBL" id="OAD78189.1"/>
    </source>
</evidence>
<dbReference type="VEuPathDB" id="FungiDB:PHYBLDRAFT_80182"/>
<evidence type="ECO:0000256" key="5">
    <source>
        <dbReference type="ARBA" id="ARBA00022989"/>
    </source>
</evidence>
<evidence type="ECO:0000256" key="2">
    <source>
        <dbReference type="ARBA" id="ARBA00022692"/>
    </source>
</evidence>
<dbReference type="SMART" id="SM00233">
    <property type="entry name" value="PH"/>
    <property type="match status" value="1"/>
</dbReference>
<proteinExistence type="predicted"/>
<feature type="domain" description="PH" evidence="10">
    <location>
        <begin position="295"/>
        <end position="395"/>
    </location>
</feature>
<organism evidence="12 13">
    <name type="scientific">Phycomyces blakesleeanus (strain ATCC 8743b / DSM 1359 / FGSC 10004 / NBRC 33097 / NRRL 1555)</name>
    <dbReference type="NCBI Taxonomy" id="763407"/>
    <lineage>
        <taxon>Eukaryota</taxon>
        <taxon>Fungi</taxon>
        <taxon>Fungi incertae sedis</taxon>
        <taxon>Mucoromycota</taxon>
        <taxon>Mucoromycotina</taxon>
        <taxon>Mucoromycetes</taxon>
        <taxon>Mucorales</taxon>
        <taxon>Phycomycetaceae</taxon>
        <taxon>Phycomyces</taxon>
    </lineage>
</organism>
<keyword evidence="7" id="KW-0175">Coiled coil</keyword>
<dbReference type="Pfam" id="PF00169">
    <property type="entry name" value="PH"/>
    <property type="match status" value="1"/>
</dbReference>
<feature type="region of interest" description="Disordered" evidence="8">
    <location>
        <begin position="773"/>
        <end position="818"/>
    </location>
</feature>
<dbReference type="SUPFAM" id="SSF103657">
    <property type="entry name" value="BAR/IMD domain-like"/>
    <property type="match status" value="1"/>
</dbReference>
<evidence type="ECO:0000313" key="13">
    <source>
        <dbReference type="Proteomes" id="UP000077315"/>
    </source>
</evidence>
<reference evidence="13" key="1">
    <citation type="submission" date="2015-06" db="EMBL/GenBank/DDBJ databases">
        <title>Expansion of signal transduction pathways in fungi by whole-genome duplication.</title>
        <authorList>
            <consortium name="DOE Joint Genome Institute"/>
            <person name="Corrochano L.M."/>
            <person name="Kuo A."/>
            <person name="Marcet-Houben M."/>
            <person name="Polaino S."/>
            <person name="Salamov A."/>
            <person name="Villalobos J.M."/>
            <person name="Alvarez M.I."/>
            <person name="Avalos J."/>
            <person name="Benito E.P."/>
            <person name="Benoit I."/>
            <person name="Burger G."/>
            <person name="Camino L.P."/>
            <person name="Canovas D."/>
            <person name="Cerda-Olmedo E."/>
            <person name="Cheng J.-F."/>
            <person name="Dominguez A."/>
            <person name="Elias M."/>
            <person name="Eslava A.P."/>
            <person name="Glaser F."/>
            <person name="Grimwood J."/>
            <person name="Gutierrez G."/>
            <person name="Heitman J."/>
            <person name="Henrissat B."/>
            <person name="Iturriaga E.A."/>
            <person name="Lang B.F."/>
            <person name="Lavin J.L."/>
            <person name="Lee S."/>
            <person name="Li W."/>
            <person name="Lindquist E."/>
            <person name="Lopez-Garcia S."/>
            <person name="Luque E.M."/>
            <person name="Marcos A.T."/>
            <person name="Martin J."/>
            <person name="McCluskey K."/>
            <person name="Medina H.R."/>
            <person name="Miralles-Duran A."/>
            <person name="Miyazaki A."/>
            <person name="Munoz-Torres E."/>
            <person name="Oguiza J.A."/>
            <person name="Ohm R."/>
            <person name="Olmedo M."/>
            <person name="Orejas M."/>
            <person name="Ortiz-Castellanos L."/>
            <person name="Pisabarro A.G."/>
            <person name="Rodriguez-Romero J."/>
            <person name="Ruiz-Herrera J."/>
            <person name="Ruiz-Vazquez R."/>
            <person name="Sanz C."/>
            <person name="Schackwitz W."/>
            <person name="Schmutz J."/>
            <person name="Shahriari M."/>
            <person name="Shelest E."/>
            <person name="Silva-Franco F."/>
            <person name="Soanes D."/>
            <person name="Syed K."/>
            <person name="Tagua V.G."/>
            <person name="Talbot N.J."/>
            <person name="Thon M."/>
            <person name="De vries R.P."/>
            <person name="Wiebenga A."/>
            <person name="Yadav J.S."/>
            <person name="Braun E.L."/>
            <person name="Baker S."/>
            <person name="Garre V."/>
            <person name="Horwitz B."/>
            <person name="Torres-Martinez S."/>
            <person name="Idnurm A."/>
            <person name="Herrera-Estrella A."/>
            <person name="Gabaldon T."/>
            <person name="Grigoriev I.V."/>
        </authorList>
    </citation>
    <scope>NUCLEOTIDE SEQUENCE [LARGE SCALE GENOMIC DNA]</scope>
    <source>
        <strain evidence="13">NRRL 1555(-)</strain>
    </source>
</reference>
<evidence type="ECO:0000256" key="6">
    <source>
        <dbReference type="ARBA" id="ARBA00023136"/>
    </source>
</evidence>
<dbReference type="PROSITE" id="PS51778">
    <property type="entry name" value="VAST"/>
    <property type="match status" value="1"/>
</dbReference>
<dbReference type="Gene3D" id="1.20.1270.60">
    <property type="entry name" value="Arfaptin homology (AH) domain/BAR domain"/>
    <property type="match status" value="1"/>
</dbReference>
<evidence type="ECO:0000256" key="9">
    <source>
        <dbReference type="SAM" id="Phobius"/>
    </source>
</evidence>
<dbReference type="Pfam" id="PF16016">
    <property type="entry name" value="VASt"/>
    <property type="match status" value="1"/>
</dbReference>
<dbReference type="InterPro" id="IPR011993">
    <property type="entry name" value="PH-like_dom_sf"/>
</dbReference>
<dbReference type="PANTHER" id="PTHR23180">
    <property type="entry name" value="CENTAURIN/ARF"/>
    <property type="match status" value="1"/>
</dbReference>
<dbReference type="GO" id="GO:0005737">
    <property type="term" value="C:cytoplasm"/>
    <property type="evidence" value="ECO:0007669"/>
    <property type="project" value="InterPro"/>
</dbReference>
<dbReference type="EMBL" id="KV440973">
    <property type="protein sequence ID" value="OAD78189.1"/>
    <property type="molecule type" value="Genomic_DNA"/>
</dbReference>
<feature type="domain" description="VASt" evidence="11">
    <location>
        <begin position="915"/>
        <end position="1091"/>
    </location>
</feature>
<dbReference type="InterPro" id="IPR045258">
    <property type="entry name" value="ACAP1/2/3-like"/>
</dbReference>
<dbReference type="Pfam" id="PF16746">
    <property type="entry name" value="BAR_3"/>
    <property type="match status" value="1"/>
</dbReference>
<keyword evidence="4" id="KW-0862">Zinc</keyword>
<dbReference type="GO" id="GO:0046872">
    <property type="term" value="F:metal ion binding"/>
    <property type="evidence" value="ECO:0007669"/>
    <property type="project" value="UniProtKB-KW"/>
</dbReference>
<dbReference type="SUPFAM" id="SSF50729">
    <property type="entry name" value="PH domain-like"/>
    <property type="match status" value="1"/>
</dbReference>
<gene>
    <name evidence="12" type="ORF">PHYBLDRAFT_80182</name>
</gene>
<keyword evidence="13" id="KW-1185">Reference proteome</keyword>
<feature type="region of interest" description="Disordered" evidence="8">
    <location>
        <begin position="506"/>
        <end position="525"/>
    </location>
</feature>
<sequence>MPLPTSSRNTLITLQDAITDSPVYRANILHFDEQLDLLERWLETLSKHMKLYCDRLNKFNLETNLVCKKAIPVGIDDTLIDCNFTGAVIKSFSDALQTSLAFKTKLVTDLEDNFIQPLQQFVKTHLKEFKDFRRQHEKSLERYEAQLAKYTAQSKTKEASAVREEAFRLHEARKSYVRMSGQHVLRILHFRSILEHCLVEHFSAATLAHLSDLDGGTRVWQKLDSSLASWKQWLVDDKETCDFQLHALQATRKGLENEFIQKVQPPRDLDRYVPSAVTTTRHSIDFSAPTEQGHTSYKWGYLFVRGSRSSWSRRWYFLYDGYFGSCHVSPSIKLKGAITMSERVSVLLCDIKPLGDVDRRFCFEVMCAQQPSFVLQAESEEEMRSWIAAFERSKRLMLQNEHAPEIVDEIRTTQMDPTSPAIVMLSTTANVDKSTLANATSLTPLLVWEAAKSQMASNTAGSLSVPTSPTAPTHSQSFQPIQEPQQDSQVGTSWGIPWALVPSMFQSTDENGSDHLPAPASAAPSTLADIDGHQVVWPNQTDDLASLKVDLTGYDSELETKNKELRRLFGGVATHEVVVDAFTGLLKKKPSALPEEPADIKELECPISPLPMDSLEQEFNTHLTDSVKKPTSDFGFAYTGRAFITQETFWFYSCVLMTCVNTVAVRLKDISGIRLVRDPSLVNVGTSSHIAIAIDLAQSTSSLDNQGPLIITALLDDIEVVSERLRFAVDNAKSSHPLPLQSLYDILHHLSAATSKKKKNDQITTIKVEPVKSASSPDFSTTVPVPDIIQPEPSNSPQPTKAEKKKRAHRKSTAADKRPIFPAKTGALATAMMAATVAGGNGFFDVNRVARIEEAQKQVKQTPALNVDSTVEKASTDDLHANAVEGEKGQDQADALPAHIKAPSGPCSCECTDHLEKLEAEIDLPISAKRLYDLMFSEEQTGPAANNSIWERKTVQSNSKDYRVSSWESVDGHQQRVLKYIMPVSNPMVKVKEAEVVENQVILKKEDYIRYVVQISTKTAQLPYADAFIPSVRYCISWISPTESKLVFHMGVKFVKSVMVKGMISKAALKGMGESIAMFSTLLEEEANNIAQENNKANGVKPTASLKRTARVNSMRKKPEAAVEAPKEGLDKWMELAQDVVGTVMDVVTEIPFYVGVSIAGVVTIWIIWIMLRAGSPSKHSLDVSQCSPMSNNRSVASRAVYLRDLEDGLLKSKLQPAYLQSESFRAFLATKTNPGRETNTHEWSRERHHQFAVELLFSRERIAMLRHDTLVIFQLLNEVDAQLLENEYMNWLMDTRSKCRAYSGSSSSQKLLECEQINHALKTFLE</sequence>
<dbReference type="PANTHER" id="PTHR23180:SF160">
    <property type="entry name" value="ADP-RIBOSYLATION FACTOR GTPASE-ACTIVATING PROTEIN EFFECTOR PROTEIN 1"/>
    <property type="match status" value="1"/>
</dbReference>
<dbReference type="PROSITE" id="PS50003">
    <property type="entry name" value="PH_DOMAIN"/>
    <property type="match status" value="1"/>
</dbReference>
<evidence type="ECO:0000256" key="8">
    <source>
        <dbReference type="SAM" id="MobiDB-lite"/>
    </source>
</evidence>
<feature type="compositionally biased region" description="Basic residues" evidence="8">
    <location>
        <begin position="803"/>
        <end position="812"/>
    </location>
</feature>
<dbReference type="InterPro" id="IPR001849">
    <property type="entry name" value="PH_domain"/>
</dbReference>
<feature type="transmembrane region" description="Helical" evidence="9">
    <location>
        <begin position="1151"/>
        <end position="1172"/>
    </location>
</feature>
<dbReference type="InterPro" id="IPR031968">
    <property type="entry name" value="VASt"/>
</dbReference>
<dbReference type="InParanoid" id="A0A167PM02"/>
<dbReference type="GeneID" id="29004470"/>
<comment type="subcellular location">
    <subcellularLocation>
        <location evidence="1">Membrane</location>
    </subcellularLocation>
</comment>
<keyword evidence="3" id="KW-0479">Metal-binding</keyword>
<dbReference type="InterPro" id="IPR027267">
    <property type="entry name" value="AH/BAR_dom_sf"/>
</dbReference>
<dbReference type="InterPro" id="IPR004148">
    <property type="entry name" value="BAR_dom"/>
</dbReference>
<dbReference type="GO" id="GO:0016020">
    <property type="term" value="C:membrane"/>
    <property type="evidence" value="ECO:0007669"/>
    <property type="project" value="UniProtKB-SubCell"/>
</dbReference>
<feature type="compositionally biased region" description="Polar residues" evidence="8">
    <location>
        <begin position="773"/>
        <end position="783"/>
    </location>
</feature>
<keyword evidence="2 9" id="KW-0812">Transmembrane</keyword>
<protein>
    <submittedName>
        <fullName evidence="12">Uncharacterized protein</fullName>
    </submittedName>
</protein>